<dbReference type="InterPro" id="IPR001383">
    <property type="entry name" value="Ribosomal_bL28_bact-type"/>
</dbReference>
<accession>A0A918KHB2</accession>
<keyword evidence="3 5" id="KW-0687">Ribonucleoprotein</keyword>
<dbReference type="HAMAP" id="MF_00373">
    <property type="entry name" value="Ribosomal_bL28"/>
    <property type="match status" value="1"/>
</dbReference>
<evidence type="ECO:0000313" key="8">
    <source>
        <dbReference type="Proteomes" id="UP000600865"/>
    </source>
</evidence>
<dbReference type="InterPro" id="IPR026569">
    <property type="entry name" value="Ribosomal_bL28"/>
</dbReference>
<dbReference type="PANTHER" id="PTHR13528">
    <property type="entry name" value="39S RIBOSOMAL PROTEIN L28, MITOCHONDRIAL"/>
    <property type="match status" value="1"/>
</dbReference>
<protein>
    <recommendedName>
        <fullName evidence="4 5">Large ribosomal subunit protein bL28</fullName>
    </recommendedName>
</protein>
<dbReference type="InterPro" id="IPR037147">
    <property type="entry name" value="Ribosomal_bL28_sf"/>
</dbReference>
<dbReference type="Proteomes" id="UP000600865">
    <property type="component" value="Unassembled WGS sequence"/>
</dbReference>
<dbReference type="AlphaFoldDB" id="A0A918KHB2"/>
<dbReference type="NCBIfam" id="TIGR00009">
    <property type="entry name" value="L28"/>
    <property type="match status" value="1"/>
</dbReference>
<dbReference type="PANTHER" id="PTHR13528:SF2">
    <property type="entry name" value="LARGE RIBOSOMAL SUBUNIT PROTEIN BL28M"/>
    <property type="match status" value="1"/>
</dbReference>
<evidence type="ECO:0000256" key="4">
    <source>
        <dbReference type="ARBA" id="ARBA00035174"/>
    </source>
</evidence>
<evidence type="ECO:0000256" key="3">
    <source>
        <dbReference type="ARBA" id="ARBA00023274"/>
    </source>
</evidence>
<dbReference type="GO" id="GO:0022625">
    <property type="term" value="C:cytosolic large ribosomal subunit"/>
    <property type="evidence" value="ECO:0007669"/>
    <property type="project" value="TreeGrafter"/>
</dbReference>
<keyword evidence="8" id="KW-1185">Reference proteome</keyword>
<comment type="caution">
    <text evidence="7">The sequence shown here is derived from an EMBL/GenBank/DDBJ whole genome shotgun (WGS) entry which is preliminary data.</text>
</comment>
<feature type="region of interest" description="Disordered" evidence="6">
    <location>
        <begin position="1"/>
        <end position="22"/>
    </location>
</feature>
<evidence type="ECO:0000256" key="6">
    <source>
        <dbReference type="SAM" id="MobiDB-lite"/>
    </source>
</evidence>
<reference evidence="7 8" key="1">
    <citation type="journal article" date="2014" name="Int. J. Syst. Evol. Microbiol.">
        <title>Complete genome sequence of Corynebacterium casei LMG S-19264T (=DSM 44701T), isolated from a smear-ripened cheese.</title>
        <authorList>
            <consortium name="US DOE Joint Genome Institute (JGI-PGF)"/>
            <person name="Walter F."/>
            <person name="Albersmeier A."/>
            <person name="Kalinowski J."/>
            <person name="Ruckert C."/>
        </authorList>
    </citation>
    <scope>NUCLEOTIDE SEQUENCE [LARGE SCALE GENOMIC DNA]</scope>
    <source>
        <strain evidence="7 8">KCTC 23968</strain>
    </source>
</reference>
<comment type="similarity">
    <text evidence="1 5">Belongs to the bacterial ribosomal protein bL28 family.</text>
</comment>
<evidence type="ECO:0000256" key="2">
    <source>
        <dbReference type="ARBA" id="ARBA00022980"/>
    </source>
</evidence>
<name>A0A918KHB2_9PROT</name>
<dbReference type="RefSeq" id="WP_189582683.1">
    <property type="nucleotide sequence ID" value="NZ_BMYV01000001.1"/>
</dbReference>
<sequence>MARRCDLLDTGPMSGNNVSHAKNRTKRRFEVNLCNVTLASDALGQKFRMRIAAKTLRTVDFKGGLDFFLLGTKNHKLTEKAKKIKKQLVKLEASKEA</sequence>
<dbReference type="SUPFAM" id="SSF143800">
    <property type="entry name" value="L28p-like"/>
    <property type="match status" value="1"/>
</dbReference>
<proteinExistence type="inferred from homology"/>
<evidence type="ECO:0000256" key="5">
    <source>
        <dbReference type="HAMAP-Rule" id="MF_00373"/>
    </source>
</evidence>
<dbReference type="InterPro" id="IPR034704">
    <property type="entry name" value="Ribosomal_bL28/bL31-like_sf"/>
</dbReference>
<dbReference type="Pfam" id="PF00830">
    <property type="entry name" value="Ribosomal_L28"/>
    <property type="match status" value="1"/>
</dbReference>
<dbReference type="EMBL" id="BMYV01000001">
    <property type="protein sequence ID" value="GGX63520.1"/>
    <property type="molecule type" value="Genomic_DNA"/>
</dbReference>
<evidence type="ECO:0000256" key="1">
    <source>
        <dbReference type="ARBA" id="ARBA00008760"/>
    </source>
</evidence>
<keyword evidence="2 5" id="KW-0689">Ribosomal protein</keyword>
<evidence type="ECO:0000313" key="7">
    <source>
        <dbReference type="EMBL" id="GGX63520.1"/>
    </source>
</evidence>
<dbReference type="Gene3D" id="2.30.170.40">
    <property type="entry name" value="Ribosomal protein L28/L24"/>
    <property type="match status" value="1"/>
</dbReference>
<dbReference type="GO" id="GO:0006412">
    <property type="term" value="P:translation"/>
    <property type="evidence" value="ECO:0007669"/>
    <property type="project" value="UniProtKB-UniRule"/>
</dbReference>
<dbReference type="GO" id="GO:0003735">
    <property type="term" value="F:structural constituent of ribosome"/>
    <property type="evidence" value="ECO:0007669"/>
    <property type="project" value="InterPro"/>
</dbReference>
<organism evidence="7 8">
    <name type="scientific">Litorimonas cladophorae</name>
    <dbReference type="NCBI Taxonomy" id="1220491"/>
    <lineage>
        <taxon>Bacteria</taxon>
        <taxon>Pseudomonadati</taxon>
        <taxon>Pseudomonadota</taxon>
        <taxon>Alphaproteobacteria</taxon>
        <taxon>Maricaulales</taxon>
        <taxon>Robiginitomaculaceae</taxon>
    </lineage>
</organism>
<gene>
    <name evidence="5 7" type="primary">rpmB</name>
    <name evidence="7" type="ORF">GCM10011309_11890</name>
</gene>